<organism evidence="3 4">
    <name type="scientific">Marinobacter vinifirmus</name>
    <dbReference type="NCBI Taxonomy" id="355591"/>
    <lineage>
        <taxon>Bacteria</taxon>
        <taxon>Pseudomonadati</taxon>
        <taxon>Pseudomonadota</taxon>
        <taxon>Gammaproteobacteria</taxon>
        <taxon>Pseudomonadales</taxon>
        <taxon>Marinobacteraceae</taxon>
        <taxon>Marinobacter</taxon>
    </lineage>
</organism>
<feature type="region of interest" description="Disordered" evidence="1">
    <location>
        <begin position="147"/>
        <end position="168"/>
    </location>
</feature>
<sequence length="958" mass="102681">MLEGVSGISVLFQREWSVAEQKAERHLARNSAIVLAVLVGLYALAGFLLLPWWLEKALPEQLEQRMGWQAQVESIRVNPFALSMEADGFAARDQADEPVTAFEKLRVDVSFLQLVRGIIGFEEIRLTEPDIRLDLLEDYSVNYARDWQNANPPASEPEPVQEPSEPSEPPRLFFRQIAIEGGQLLFRDFSQPEAAEFLIEPLDLALNDLATWQREGSDSQYSVTAAIGDQHVDWQGDLSVTPLYSEGRLRIADVRHDTLAHFLAPYLPWQLRDGAVTVESRYQLAGGDQFELITSGGTLSIRDLALALNEGDDEPALTTRALTVNDIGFDLTAREASVGMVTIEAPFVAASRDAEGMVDWVTSLPAGEQAAEAAGEEPASSASAFRWSVEGVELTEGGVRWRDRVPETPAELALTDLAVTLGGLSQQMDKPVPYSLSAGLASGGSLRADGQVTPAPFNFEGALAGTDIALAAVEPYLQLGANLAVNEGRLGFDGNLDLDSQDDPMTGTFSGTAQIADLDLRLADQDGQLVSWQLLRLAPVEFNVNPARLEIGTVTLAQPAFNLVRDTGGAHNVERIVKTGADAGTEQAGAAQDDSAAEQSGEPGFIFRIGELLVEEGSVAYTDRTMEPVFNTTFDTLSGSVTGISNVPPQQGSVNLQGRLAGVAPVTFKGTLGALGTEDPSELQLNMDDLALPVLSPYFGRFLGYGVDSGKLKLDLDYEFTGTRLKASNQVVLDRMELGQAVASEEAVNAPVKLGLALLTDRQGVIEVDLPIEGDLSDPQFSVGQIVMRAFVNLLVKAAASPFSMLGSLADLAGFSSEELGQVSFVPGSVQLAGGEAEKLSALAGALNDRPDLLLNIRGAVAAEADGLALLKAEREAQGEPVTGEAWEQAQQAYRNGELSLPPETLGKLATDRGVAVRRLLQDTHGVPSDQLFTLEPSRQAAVDDQGQVTVPFNLDVR</sequence>
<reference evidence="3 4" key="1">
    <citation type="submission" date="2017-06" db="EMBL/GenBank/DDBJ databases">
        <title>Draft genome sequence of the halophilic bacterium Marinobacter vinifirmus FB1.</title>
        <authorList>
            <person name="Stepanov V.G."/>
            <person name="Roberts D.J."/>
            <person name="Fox G.E."/>
        </authorList>
    </citation>
    <scope>NUCLEOTIDE SEQUENCE [LARGE SCALE GENOMIC DNA]</scope>
    <source>
        <strain evidence="3 4">FB1</strain>
    </source>
</reference>
<feature type="transmembrane region" description="Helical" evidence="2">
    <location>
        <begin position="32"/>
        <end position="54"/>
    </location>
</feature>
<dbReference type="Pfam" id="PF05359">
    <property type="entry name" value="DUF748"/>
    <property type="match status" value="1"/>
</dbReference>
<evidence type="ECO:0000313" key="3">
    <source>
        <dbReference type="EMBL" id="OZC36863.1"/>
    </source>
</evidence>
<gene>
    <name evidence="3" type="ORF">B9Q17_08765</name>
</gene>
<dbReference type="InterPro" id="IPR008023">
    <property type="entry name" value="DUF748"/>
</dbReference>
<evidence type="ECO:0000313" key="4">
    <source>
        <dbReference type="Proteomes" id="UP000216984"/>
    </source>
</evidence>
<dbReference type="GO" id="GO:0090313">
    <property type="term" value="P:regulation of protein targeting to membrane"/>
    <property type="evidence" value="ECO:0007669"/>
    <property type="project" value="TreeGrafter"/>
</dbReference>
<name>A0A7Z1DVP9_9GAMM</name>
<keyword evidence="2" id="KW-0812">Transmembrane</keyword>
<dbReference type="PANTHER" id="PTHR30441:SF8">
    <property type="entry name" value="DUF748 DOMAIN-CONTAINING PROTEIN"/>
    <property type="match status" value="1"/>
</dbReference>
<dbReference type="GO" id="GO:0005886">
    <property type="term" value="C:plasma membrane"/>
    <property type="evidence" value="ECO:0007669"/>
    <property type="project" value="TreeGrafter"/>
</dbReference>
<accession>A0A7Z1DVP9</accession>
<protein>
    <recommendedName>
        <fullName evidence="5">DUF748 domain-containing protein</fullName>
    </recommendedName>
</protein>
<keyword evidence="2" id="KW-1133">Transmembrane helix</keyword>
<evidence type="ECO:0008006" key="5">
    <source>
        <dbReference type="Google" id="ProtNLM"/>
    </source>
</evidence>
<evidence type="ECO:0000256" key="1">
    <source>
        <dbReference type="SAM" id="MobiDB-lite"/>
    </source>
</evidence>
<dbReference type="InterPro" id="IPR052894">
    <property type="entry name" value="AsmA-related"/>
</dbReference>
<dbReference type="AlphaFoldDB" id="A0A7Z1DVP9"/>
<keyword evidence="4" id="KW-1185">Reference proteome</keyword>
<dbReference type="PANTHER" id="PTHR30441">
    <property type="entry name" value="DUF748 DOMAIN-CONTAINING PROTEIN"/>
    <property type="match status" value="1"/>
</dbReference>
<dbReference type="Proteomes" id="UP000216984">
    <property type="component" value="Unassembled WGS sequence"/>
</dbReference>
<proteinExistence type="predicted"/>
<dbReference type="EMBL" id="NEFY01000003">
    <property type="protein sequence ID" value="OZC36863.1"/>
    <property type="molecule type" value="Genomic_DNA"/>
</dbReference>
<keyword evidence="2" id="KW-0472">Membrane</keyword>
<evidence type="ECO:0000256" key="2">
    <source>
        <dbReference type="SAM" id="Phobius"/>
    </source>
</evidence>
<comment type="caution">
    <text evidence="3">The sequence shown here is derived from an EMBL/GenBank/DDBJ whole genome shotgun (WGS) entry which is preliminary data.</text>
</comment>